<dbReference type="Pfam" id="PF13185">
    <property type="entry name" value="GAF_2"/>
    <property type="match status" value="1"/>
</dbReference>
<dbReference type="InterPro" id="IPR005561">
    <property type="entry name" value="ANTAR"/>
</dbReference>
<keyword evidence="3" id="KW-0805">Transcription regulation</keyword>
<feature type="domain" description="ANTAR" evidence="5">
    <location>
        <begin position="173"/>
        <end position="234"/>
    </location>
</feature>
<evidence type="ECO:0000256" key="1">
    <source>
        <dbReference type="ARBA" id="ARBA00022679"/>
    </source>
</evidence>
<evidence type="ECO:0000256" key="2">
    <source>
        <dbReference type="ARBA" id="ARBA00022777"/>
    </source>
</evidence>
<dbReference type="Gene3D" id="3.30.450.40">
    <property type="match status" value="1"/>
</dbReference>
<dbReference type="Pfam" id="PF03861">
    <property type="entry name" value="ANTAR"/>
    <property type="match status" value="1"/>
</dbReference>
<dbReference type="InterPro" id="IPR003018">
    <property type="entry name" value="GAF"/>
</dbReference>
<gene>
    <name evidence="6" type="ordered locus">Ksed_04610</name>
</gene>
<dbReference type="PROSITE" id="PS50921">
    <property type="entry name" value="ANTAR"/>
    <property type="match status" value="1"/>
</dbReference>
<dbReference type="eggNOG" id="COG3707">
    <property type="taxonomic scope" value="Bacteria"/>
</dbReference>
<dbReference type="SUPFAM" id="SSF55781">
    <property type="entry name" value="GAF domain-like"/>
    <property type="match status" value="1"/>
</dbReference>
<evidence type="ECO:0000256" key="3">
    <source>
        <dbReference type="ARBA" id="ARBA00023015"/>
    </source>
</evidence>
<keyword evidence="2" id="KW-0418">Kinase</keyword>
<dbReference type="RefSeq" id="WP_012801951.1">
    <property type="nucleotide sequence ID" value="NC_013169.1"/>
</dbReference>
<evidence type="ECO:0000256" key="4">
    <source>
        <dbReference type="ARBA" id="ARBA00023163"/>
    </source>
</evidence>
<dbReference type="Proteomes" id="UP000006666">
    <property type="component" value="Chromosome"/>
</dbReference>
<dbReference type="PIRSF" id="PIRSF036625">
    <property type="entry name" value="GAF_ANTAR"/>
    <property type="match status" value="1"/>
</dbReference>
<dbReference type="SUPFAM" id="SSF52172">
    <property type="entry name" value="CheY-like"/>
    <property type="match status" value="1"/>
</dbReference>
<dbReference type="InterPro" id="IPR011006">
    <property type="entry name" value="CheY-like_superfamily"/>
</dbReference>
<dbReference type="InterPro" id="IPR036388">
    <property type="entry name" value="WH-like_DNA-bd_sf"/>
</dbReference>
<sequence>MPCDLPADDVAVRLARSARRFGSADSVEELARLICEVAGDLVEVADDVSVSLLERGGRITTVAATDDVCFAVDRFQEEYEEGPCVSAVREASVTHLEDTSADPEWPAFSAWAAEHGVGSMMAIQLATYEGDEIDPTSGGEGQGALNFYAREPHAFGEDAERTARLLGVHASVALSARQYMSQMGEAVASRDLIGQAKGILMVRLGIDDQAAFGVLRDRSRNTNVRLVEVARAVVEGRTVA</sequence>
<dbReference type="InterPro" id="IPR012074">
    <property type="entry name" value="GAF_ANTAR"/>
</dbReference>
<proteinExistence type="predicted"/>
<evidence type="ECO:0000259" key="5">
    <source>
        <dbReference type="PROSITE" id="PS50921"/>
    </source>
</evidence>
<keyword evidence="1" id="KW-0808">Transferase</keyword>
<dbReference type="HOGENOM" id="CLU_074354_2_0_11"/>
<dbReference type="KEGG" id="kse:Ksed_04610"/>
<keyword evidence="7" id="KW-1185">Reference proteome</keyword>
<dbReference type="STRING" id="478801.Ksed_04610"/>
<evidence type="ECO:0000313" key="7">
    <source>
        <dbReference type="Proteomes" id="UP000006666"/>
    </source>
</evidence>
<organism evidence="6 7">
    <name type="scientific">Kytococcus sedentarius (strain ATCC 14392 / DSM 20547 / JCM 11482 / CCUG 33030 / NBRC 15357 / NCTC 11040 / CCM 314 / 541)</name>
    <name type="common">Micrococcus sedentarius</name>
    <dbReference type="NCBI Taxonomy" id="478801"/>
    <lineage>
        <taxon>Bacteria</taxon>
        <taxon>Bacillati</taxon>
        <taxon>Actinomycetota</taxon>
        <taxon>Actinomycetes</taxon>
        <taxon>Micrococcales</taxon>
        <taxon>Kytococcaceae</taxon>
        <taxon>Kytococcus</taxon>
    </lineage>
</organism>
<dbReference type="GO" id="GO:0003723">
    <property type="term" value="F:RNA binding"/>
    <property type="evidence" value="ECO:0007669"/>
    <property type="project" value="InterPro"/>
</dbReference>
<dbReference type="GO" id="GO:0016301">
    <property type="term" value="F:kinase activity"/>
    <property type="evidence" value="ECO:0007669"/>
    <property type="project" value="UniProtKB-KW"/>
</dbReference>
<keyword evidence="4" id="KW-0804">Transcription</keyword>
<dbReference type="SMART" id="SM01012">
    <property type="entry name" value="ANTAR"/>
    <property type="match status" value="1"/>
</dbReference>
<accession>C7NKP7</accession>
<evidence type="ECO:0000313" key="6">
    <source>
        <dbReference type="EMBL" id="ACV05533.1"/>
    </source>
</evidence>
<dbReference type="InterPro" id="IPR029016">
    <property type="entry name" value="GAF-like_dom_sf"/>
</dbReference>
<name>C7NKP7_KYTSD</name>
<dbReference type="AlphaFoldDB" id="C7NKP7"/>
<protein>
    <submittedName>
        <fullName evidence="6">ANTAR/GAF domain-containing protein</fullName>
    </submittedName>
</protein>
<dbReference type="EMBL" id="CP001686">
    <property type="protein sequence ID" value="ACV05533.1"/>
    <property type="molecule type" value="Genomic_DNA"/>
</dbReference>
<dbReference type="Gene3D" id="1.10.10.10">
    <property type="entry name" value="Winged helix-like DNA-binding domain superfamily/Winged helix DNA-binding domain"/>
    <property type="match status" value="1"/>
</dbReference>
<reference evidence="6 7" key="1">
    <citation type="journal article" date="2009" name="Stand. Genomic Sci.">
        <title>Complete genome sequence of Kytococcus sedentarius type strain (541).</title>
        <authorList>
            <person name="Sims D."/>
            <person name="Brettin T."/>
            <person name="Detter J.C."/>
            <person name="Han C."/>
            <person name="Lapidus A."/>
            <person name="Copeland A."/>
            <person name="Glavina Del Rio T."/>
            <person name="Nolan M."/>
            <person name="Chen F."/>
            <person name="Lucas S."/>
            <person name="Tice H."/>
            <person name="Cheng J.F."/>
            <person name="Bruce D."/>
            <person name="Goodwin L."/>
            <person name="Pitluck S."/>
            <person name="Ovchinnikova G."/>
            <person name="Pati A."/>
            <person name="Ivanova N."/>
            <person name="Mavrommatis K."/>
            <person name="Chen A."/>
            <person name="Palaniappan K."/>
            <person name="D'haeseleer P."/>
            <person name="Chain P."/>
            <person name="Bristow J."/>
            <person name="Eisen J.A."/>
            <person name="Markowitz V."/>
            <person name="Hugenholtz P."/>
            <person name="Schneider S."/>
            <person name="Goker M."/>
            <person name="Pukall R."/>
            <person name="Kyrpides N.C."/>
            <person name="Klenk H.P."/>
        </authorList>
    </citation>
    <scope>NUCLEOTIDE SEQUENCE [LARGE SCALE GENOMIC DNA]</scope>
    <source>
        <strain evidence="7">ATCC 14392 / DSM 20547 / JCM 11482 / CCUG 33030 / NBRC 15357 / NCTC 11040 / CCM 314 / 541</strain>
    </source>
</reference>